<keyword evidence="3" id="KW-1185">Reference proteome</keyword>
<comment type="caution">
    <text evidence="2">The sequence shown here is derived from an EMBL/GenBank/DDBJ whole genome shotgun (WGS) entry which is preliminary data.</text>
</comment>
<feature type="region of interest" description="Disordered" evidence="1">
    <location>
        <begin position="1"/>
        <end position="181"/>
    </location>
</feature>
<evidence type="ECO:0000256" key="1">
    <source>
        <dbReference type="SAM" id="MobiDB-lite"/>
    </source>
</evidence>
<gene>
    <name evidence="2" type="ORF">B2J93_5577</name>
</gene>
<name>A0A218YZQ7_9HELO</name>
<organism evidence="2 3">
    <name type="scientific">Diplocarpon coronariae</name>
    <dbReference type="NCBI Taxonomy" id="2795749"/>
    <lineage>
        <taxon>Eukaryota</taxon>
        <taxon>Fungi</taxon>
        <taxon>Dikarya</taxon>
        <taxon>Ascomycota</taxon>
        <taxon>Pezizomycotina</taxon>
        <taxon>Leotiomycetes</taxon>
        <taxon>Helotiales</taxon>
        <taxon>Drepanopezizaceae</taxon>
        <taxon>Diplocarpon</taxon>
    </lineage>
</organism>
<feature type="compositionally biased region" description="Polar residues" evidence="1">
    <location>
        <begin position="75"/>
        <end position="90"/>
    </location>
</feature>
<dbReference type="AlphaFoldDB" id="A0A218YZQ7"/>
<feature type="region of interest" description="Disordered" evidence="1">
    <location>
        <begin position="287"/>
        <end position="307"/>
    </location>
</feature>
<feature type="compositionally biased region" description="Pro residues" evidence="1">
    <location>
        <begin position="156"/>
        <end position="165"/>
    </location>
</feature>
<dbReference type="Proteomes" id="UP000242519">
    <property type="component" value="Unassembled WGS sequence"/>
</dbReference>
<feature type="compositionally biased region" description="Polar residues" evidence="1">
    <location>
        <begin position="129"/>
        <end position="138"/>
    </location>
</feature>
<evidence type="ECO:0000313" key="2">
    <source>
        <dbReference type="EMBL" id="OWP01297.1"/>
    </source>
</evidence>
<reference evidence="2 3" key="1">
    <citation type="submission" date="2017-04" db="EMBL/GenBank/DDBJ databases">
        <title>Draft genome sequence of Marssonina coronaria NL1: causal agent of apple blotch.</title>
        <authorList>
            <person name="Cheng Q."/>
        </authorList>
    </citation>
    <scope>NUCLEOTIDE SEQUENCE [LARGE SCALE GENOMIC DNA]</scope>
    <source>
        <strain evidence="2 3">NL1</strain>
    </source>
</reference>
<sequence length="435" mass="46264">MCETIGGAIGGAIDAMPHPRDLGTASKANVEKAPCPSATGLGHHAMPLPFGTSRDGHDPRASGDTGTPHDTTDTVRPQPSASAIGHQSTCVHRRQPAIPPRPRSKARAKAKAPRQQESVLASAVCRPGATSTTKNTNRASRDRDTCTPLHARRRPSPPARSPRPTPSAARNATGAPPHEIAHPPYLVQLGWRARRTHLPPPPFPSECALAVPCLLICARADWEGDMHAPPLATELTPRSLGSKALHLPVRSMYEACTNTDRDPSTVGTPTTRPSPRVREIEQPAVARGDVRARDVTSTREAGEGADQKPWVGRDQAVAVAVAAATHAHTQPWEGGAARGRPGVERAANLMASASEAHAGREGFLDFSGRPTADLVSTYFARHSPAKALASGYLCPARSIRYVYPGMPTPNSKSQVCRRRMEAVSQTSQTARASQR</sequence>
<accession>A0A218YZQ7</accession>
<dbReference type="InParanoid" id="A0A218YZQ7"/>
<dbReference type="EMBL" id="MZNU01000281">
    <property type="protein sequence ID" value="OWP01297.1"/>
    <property type="molecule type" value="Genomic_DNA"/>
</dbReference>
<feature type="compositionally biased region" description="Basic residues" evidence="1">
    <location>
        <begin position="102"/>
        <end position="112"/>
    </location>
</feature>
<evidence type="ECO:0000313" key="3">
    <source>
        <dbReference type="Proteomes" id="UP000242519"/>
    </source>
</evidence>
<protein>
    <submittedName>
        <fullName evidence="2">Uncharacterized protein</fullName>
    </submittedName>
</protein>
<feature type="compositionally biased region" description="Basic and acidic residues" evidence="1">
    <location>
        <begin position="288"/>
        <end position="306"/>
    </location>
</feature>
<proteinExistence type="predicted"/>